<keyword evidence="2" id="KW-1185">Reference proteome</keyword>
<reference evidence="1" key="1">
    <citation type="submission" date="2022-10" db="EMBL/GenBank/DDBJ databases">
        <title>The complete genomes of actinobacterial strains from the NBC collection.</title>
        <authorList>
            <person name="Joergensen T.S."/>
            <person name="Alvarez Arevalo M."/>
            <person name="Sterndorff E.B."/>
            <person name="Faurdal D."/>
            <person name="Vuksanovic O."/>
            <person name="Mourched A.-S."/>
            <person name="Charusanti P."/>
            <person name="Shaw S."/>
            <person name="Blin K."/>
            <person name="Weber T."/>
        </authorList>
    </citation>
    <scope>NUCLEOTIDE SEQUENCE</scope>
    <source>
        <strain evidence="1">NBC_00303</strain>
    </source>
</reference>
<name>A0ABZ1QF95_9ACTN</name>
<evidence type="ECO:0000313" key="2">
    <source>
        <dbReference type="Proteomes" id="UP001432312"/>
    </source>
</evidence>
<accession>A0ABZ1QF95</accession>
<evidence type="ECO:0000313" key="1">
    <source>
        <dbReference type="EMBL" id="WUN81115.1"/>
    </source>
</evidence>
<organism evidence="1 2">
    <name type="scientific">Streptomyces erythrochromogenes</name>
    <dbReference type="NCBI Taxonomy" id="285574"/>
    <lineage>
        <taxon>Bacteria</taxon>
        <taxon>Bacillati</taxon>
        <taxon>Actinomycetota</taxon>
        <taxon>Actinomycetes</taxon>
        <taxon>Kitasatosporales</taxon>
        <taxon>Streptomycetaceae</taxon>
        <taxon>Streptomyces</taxon>
    </lineage>
</organism>
<dbReference type="GeneID" id="95498946"/>
<dbReference type="RefSeq" id="WP_328739905.1">
    <property type="nucleotide sequence ID" value="NZ_CP108036.1"/>
</dbReference>
<dbReference type="Proteomes" id="UP001432312">
    <property type="component" value="Chromosome"/>
</dbReference>
<sequence length="94" mass="10264">MTHTITFEPLPKATEKGQWGINIAIAAQLRDHPGKWAYIDSKGSRASAGSTAYAIRTGKLRAYAPAGHYEAKARTVDGEFRVYARYCGPHPDAT</sequence>
<gene>
    <name evidence="1" type="ORF">OHA91_22895</name>
</gene>
<dbReference type="EMBL" id="CP108036">
    <property type="protein sequence ID" value="WUN81115.1"/>
    <property type="molecule type" value="Genomic_DNA"/>
</dbReference>
<proteinExistence type="predicted"/>
<protein>
    <submittedName>
        <fullName evidence="1">Uncharacterized protein</fullName>
    </submittedName>
</protein>